<dbReference type="GO" id="GO:0003677">
    <property type="term" value="F:DNA binding"/>
    <property type="evidence" value="ECO:0007669"/>
    <property type="project" value="InterPro"/>
</dbReference>
<feature type="domain" description="HTH LytTR-type" evidence="7">
    <location>
        <begin position="143"/>
        <end position="243"/>
    </location>
</feature>
<dbReference type="Pfam" id="PF00072">
    <property type="entry name" value="Response_reg"/>
    <property type="match status" value="1"/>
</dbReference>
<dbReference type="Pfam" id="PF04397">
    <property type="entry name" value="LytTR"/>
    <property type="match status" value="1"/>
</dbReference>
<keyword evidence="2" id="KW-0902">Two-component regulatory system</keyword>
<organism evidence="8 9">
    <name type="scientific">Vagococcus allomyrinae</name>
    <dbReference type="NCBI Taxonomy" id="2794353"/>
    <lineage>
        <taxon>Bacteria</taxon>
        <taxon>Bacillati</taxon>
        <taxon>Bacillota</taxon>
        <taxon>Bacilli</taxon>
        <taxon>Lactobacillales</taxon>
        <taxon>Enterococcaceae</taxon>
        <taxon>Vagococcus</taxon>
    </lineage>
</organism>
<evidence type="ECO:0000313" key="8">
    <source>
        <dbReference type="EMBL" id="MBP1044219.1"/>
    </source>
</evidence>
<comment type="caution">
    <text evidence="8">The sequence shown here is derived from an EMBL/GenBank/DDBJ whole genome shotgun (WGS) entry which is preliminary data.</text>
</comment>
<proteinExistence type="predicted"/>
<feature type="domain" description="Response regulatory" evidence="6">
    <location>
        <begin position="2"/>
        <end position="126"/>
    </location>
</feature>
<dbReference type="PROSITE" id="PS50110">
    <property type="entry name" value="RESPONSE_REGULATORY"/>
    <property type="match status" value="1"/>
</dbReference>
<evidence type="ECO:0000313" key="9">
    <source>
        <dbReference type="Proteomes" id="UP000674938"/>
    </source>
</evidence>
<dbReference type="Gene3D" id="2.40.50.1020">
    <property type="entry name" value="LytTr DNA-binding domain"/>
    <property type="match status" value="1"/>
</dbReference>
<dbReference type="GO" id="GO:0000156">
    <property type="term" value="F:phosphorelay response regulator activity"/>
    <property type="evidence" value="ECO:0007669"/>
    <property type="project" value="InterPro"/>
</dbReference>
<dbReference type="RefSeq" id="WP_209532508.1">
    <property type="nucleotide sequence ID" value="NZ_JAEEGA010000023.1"/>
</dbReference>
<dbReference type="AlphaFoldDB" id="A0A940SXK7"/>
<dbReference type="PROSITE" id="PS50930">
    <property type="entry name" value="HTH_LYTTR"/>
    <property type="match status" value="1"/>
</dbReference>
<dbReference type="SMART" id="SM00850">
    <property type="entry name" value="LytTR"/>
    <property type="match status" value="1"/>
</dbReference>
<evidence type="ECO:0000256" key="3">
    <source>
        <dbReference type="ARBA" id="ARBA00023159"/>
    </source>
</evidence>
<dbReference type="SUPFAM" id="SSF52172">
    <property type="entry name" value="CheY-like"/>
    <property type="match status" value="1"/>
</dbReference>
<gene>
    <name evidence="8" type="ORF">I6N95_24725</name>
</gene>
<evidence type="ECO:0000256" key="4">
    <source>
        <dbReference type="ARBA" id="ARBA00037164"/>
    </source>
</evidence>
<evidence type="ECO:0000259" key="6">
    <source>
        <dbReference type="PROSITE" id="PS50110"/>
    </source>
</evidence>
<dbReference type="Gene3D" id="3.40.50.2300">
    <property type="match status" value="1"/>
</dbReference>
<feature type="modified residue" description="4-aspartylphosphate" evidence="5">
    <location>
        <position position="59"/>
    </location>
</feature>
<evidence type="ECO:0000256" key="5">
    <source>
        <dbReference type="PROSITE-ProRule" id="PRU00169"/>
    </source>
</evidence>
<protein>
    <submittedName>
        <fullName evidence="8">Response regulator transcription factor</fullName>
    </submittedName>
</protein>
<keyword evidence="1" id="KW-0963">Cytoplasm</keyword>
<keyword evidence="9" id="KW-1185">Reference proteome</keyword>
<dbReference type="SMART" id="SM00448">
    <property type="entry name" value="REC"/>
    <property type="match status" value="1"/>
</dbReference>
<dbReference type="InterPro" id="IPR011006">
    <property type="entry name" value="CheY-like_superfamily"/>
</dbReference>
<dbReference type="Proteomes" id="UP000674938">
    <property type="component" value="Unassembled WGS sequence"/>
</dbReference>
<dbReference type="InterPro" id="IPR007492">
    <property type="entry name" value="LytTR_DNA-bd_dom"/>
</dbReference>
<keyword evidence="5" id="KW-0597">Phosphoprotein</keyword>
<dbReference type="InterPro" id="IPR001789">
    <property type="entry name" value="Sig_transdc_resp-reg_receiver"/>
</dbReference>
<dbReference type="InterPro" id="IPR046947">
    <property type="entry name" value="LytR-like"/>
</dbReference>
<evidence type="ECO:0000256" key="2">
    <source>
        <dbReference type="ARBA" id="ARBA00023012"/>
    </source>
</evidence>
<sequence length="251" mass="29614">MGIFILEDNFEQKEFLHRVVEKLVKKNHIINGTIISTTSVNRLLEAIQYNGEYNIFFLDLNIKNDTTAGLEVAKQIRKVDEESEIVIVSSHPNLALVSYQYMISVLSFIDKSSDIDSFIKQIERCLLKYNNTFQRTVQHKDWFFYESKFTDIRVPFNEIRYITTSDRHRILIKTTTRDFQFYGILADIENNDQRLVRCHQSYIVNITAISEIDKSKNVIYLDGGFEIPISRRMKKKVSEEWRNFLTTKTTE</sequence>
<reference evidence="8" key="1">
    <citation type="submission" date="2020-12" db="EMBL/GenBank/DDBJ databases">
        <title>Vagococcus allomyrinae sp. nov. and Enterococcus lavae sp. nov., isolated from the larvae of Allomyrina dichotoma.</title>
        <authorList>
            <person name="Lee S.D."/>
        </authorList>
    </citation>
    <scope>NUCLEOTIDE SEQUENCE</scope>
    <source>
        <strain evidence="8">BWB3-3</strain>
    </source>
</reference>
<evidence type="ECO:0000256" key="1">
    <source>
        <dbReference type="ARBA" id="ARBA00022490"/>
    </source>
</evidence>
<keyword evidence="3" id="KW-0010">Activator</keyword>
<name>A0A940SXK7_9ENTE</name>
<dbReference type="PANTHER" id="PTHR37299">
    <property type="entry name" value="TRANSCRIPTIONAL REGULATOR-RELATED"/>
    <property type="match status" value="1"/>
</dbReference>
<dbReference type="PANTHER" id="PTHR37299:SF3">
    <property type="entry name" value="STAGE 0 SPORULATION PROTEIN A HOMOLOG"/>
    <property type="match status" value="1"/>
</dbReference>
<dbReference type="EMBL" id="JAEEGA010000023">
    <property type="protein sequence ID" value="MBP1044219.1"/>
    <property type="molecule type" value="Genomic_DNA"/>
</dbReference>
<accession>A0A940SXK7</accession>
<comment type="function">
    <text evidence="4">Required for high-level post-exponential phase expression of a series of secreted proteins.</text>
</comment>
<evidence type="ECO:0000259" key="7">
    <source>
        <dbReference type="PROSITE" id="PS50930"/>
    </source>
</evidence>